<name>A0AAN5CUA0_9BILA</name>
<sequence length="155" mass="17302">IVHPLENVFARSTVGDVRKSRVRRNGEGLVGSLIKTTKFRGMFTGLFSCLPGATIHRGLYFGLYDTLKVVVASDGHRPNFFATSALALGTTICADLVSLPFFALGYFIKISFSDHVVGRTGNLKTALIKFFRSRMFFPRSMTKRLLKTKCLNSWM</sequence>
<comment type="subcellular location">
    <subcellularLocation>
        <location evidence="1">Membrane</location>
        <topology evidence="1">Multi-pass membrane protein</topology>
    </subcellularLocation>
</comment>
<evidence type="ECO:0000313" key="6">
    <source>
        <dbReference type="EMBL" id="GMR50409.1"/>
    </source>
</evidence>
<evidence type="ECO:0000256" key="4">
    <source>
        <dbReference type="ARBA" id="ARBA00023136"/>
    </source>
</evidence>
<dbReference type="InterPro" id="IPR023395">
    <property type="entry name" value="MCP_dom_sf"/>
</dbReference>
<feature type="non-terminal residue" evidence="6">
    <location>
        <position position="1"/>
    </location>
</feature>
<evidence type="ECO:0000256" key="3">
    <source>
        <dbReference type="ARBA" id="ARBA00022692"/>
    </source>
</evidence>
<dbReference type="EMBL" id="BTRK01000004">
    <property type="protein sequence ID" value="GMR50409.1"/>
    <property type="molecule type" value="Genomic_DNA"/>
</dbReference>
<dbReference type="GO" id="GO:0016020">
    <property type="term" value="C:membrane"/>
    <property type="evidence" value="ECO:0007669"/>
    <property type="project" value="UniProtKB-SubCell"/>
</dbReference>
<proteinExistence type="inferred from homology"/>
<comment type="caution">
    <text evidence="6">The sequence shown here is derived from an EMBL/GenBank/DDBJ whole genome shotgun (WGS) entry which is preliminary data.</text>
</comment>
<evidence type="ECO:0000313" key="7">
    <source>
        <dbReference type="Proteomes" id="UP001328107"/>
    </source>
</evidence>
<dbReference type="InterPro" id="IPR018108">
    <property type="entry name" value="MCP_transmembrane"/>
</dbReference>
<comment type="similarity">
    <text evidence="2">Belongs to the mitochondrial carrier (TC 2.A.29) family.</text>
</comment>
<dbReference type="Proteomes" id="UP001328107">
    <property type="component" value="Unassembled WGS sequence"/>
</dbReference>
<keyword evidence="7" id="KW-1185">Reference proteome</keyword>
<keyword evidence="4 5" id="KW-0472">Membrane</keyword>
<gene>
    <name evidence="6" type="ORF">PMAYCL1PPCAC_20604</name>
</gene>
<organism evidence="6 7">
    <name type="scientific">Pristionchus mayeri</name>
    <dbReference type="NCBI Taxonomy" id="1317129"/>
    <lineage>
        <taxon>Eukaryota</taxon>
        <taxon>Metazoa</taxon>
        <taxon>Ecdysozoa</taxon>
        <taxon>Nematoda</taxon>
        <taxon>Chromadorea</taxon>
        <taxon>Rhabditida</taxon>
        <taxon>Rhabditina</taxon>
        <taxon>Diplogasteromorpha</taxon>
        <taxon>Diplogasteroidea</taxon>
        <taxon>Neodiplogasteridae</taxon>
        <taxon>Pristionchus</taxon>
    </lineage>
</organism>
<protein>
    <submittedName>
        <fullName evidence="6">Uncharacterized protein</fullName>
    </submittedName>
</protein>
<feature type="repeat" description="Solcar" evidence="5">
    <location>
        <begin position="1"/>
        <end position="70"/>
    </location>
</feature>
<reference evidence="7" key="1">
    <citation type="submission" date="2022-10" db="EMBL/GenBank/DDBJ databases">
        <title>Genome assembly of Pristionchus species.</title>
        <authorList>
            <person name="Yoshida K."/>
            <person name="Sommer R.J."/>
        </authorList>
    </citation>
    <scope>NUCLEOTIDE SEQUENCE [LARGE SCALE GENOMIC DNA]</scope>
    <source>
        <strain evidence="7">RS5460</strain>
    </source>
</reference>
<dbReference type="PROSITE" id="PS50920">
    <property type="entry name" value="SOLCAR"/>
    <property type="match status" value="1"/>
</dbReference>
<evidence type="ECO:0000256" key="1">
    <source>
        <dbReference type="ARBA" id="ARBA00004141"/>
    </source>
</evidence>
<keyword evidence="3 5" id="KW-0812">Transmembrane</keyword>
<evidence type="ECO:0000256" key="2">
    <source>
        <dbReference type="ARBA" id="ARBA00006375"/>
    </source>
</evidence>
<evidence type="ECO:0000256" key="5">
    <source>
        <dbReference type="PROSITE-ProRule" id="PRU00282"/>
    </source>
</evidence>
<dbReference type="Gene3D" id="1.50.40.10">
    <property type="entry name" value="Mitochondrial carrier domain"/>
    <property type="match status" value="1"/>
</dbReference>
<dbReference type="SUPFAM" id="SSF103506">
    <property type="entry name" value="Mitochondrial carrier"/>
    <property type="match status" value="1"/>
</dbReference>
<accession>A0AAN5CUA0</accession>
<dbReference type="AlphaFoldDB" id="A0AAN5CUA0"/>